<keyword evidence="4" id="KW-0677">Repeat</keyword>
<organism evidence="6 7">
    <name type="scientific">Choiromyces venosus 120613-1</name>
    <dbReference type="NCBI Taxonomy" id="1336337"/>
    <lineage>
        <taxon>Eukaryota</taxon>
        <taxon>Fungi</taxon>
        <taxon>Dikarya</taxon>
        <taxon>Ascomycota</taxon>
        <taxon>Pezizomycotina</taxon>
        <taxon>Pezizomycetes</taxon>
        <taxon>Pezizales</taxon>
        <taxon>Tuberaceae</taxon>
        <taxon>Choiromyces</taxon>
    </lineage>
</organism>
<proteinExistence type="predicted"/>
<dbReference type="InterPro" id="IPR003591">
    <property type="entry name" value="Leu-rich_rpt_typical-subtyp"/>
</dbReference>
<dbReference type="GO" id="GO:0005737">
    <property type="term" value="C:cytoplasm"/>
    <property type="evidence" value="ECO:0007669"/>
    <property type="project" value="UniProtKB-SubCell"/>
</dbReference>
<evidence type="ECO:0000256" key="2">
    <source>
        <dbReference type="ARBA" id="ARBA00022490"/>
    </source>
</evidence>
<evidence type="ECO:0000313" key="6">
    <source>
        <dbReference type="EMBL" id="RPB04903.1"/>
    </source>
</evidence>
<dbReference type="Proteomes" id="UP000276215">
    <property type="component" value="Unassembled WGS sequence"/>
</dbReference>
<evidence type="ECO:0000256" key="5">
    <source>
        <dbReference type="SAM" id="MobiDB-lite"/>
    </source>
</evidence>
<dbReference type="FunFam" id="3.80.10.10:FF:000273">
    <property type="entry name" value="Leucine Rich Repeat domain protein"/>
    <property type="match status" value="1"/>
</dbReference>
<feature type="region of interest" description="Disordered" evidence="5">
    <location>
        <begin position="287"/>
        <end position="402"/>
    </location>
</feature>
<keyword evidence="2" id="KW-0963">Cytoplasm</keyword>
<feature type="compositionally biased region" description="Polar residues" evidence="5">
    <location>
        <begin position="655"/>
        <end position="693"/>
    </location>
</feature>
<dbReference type="OrthoDB" id="676979at2759"/>
<evidence type="ECO:0000313" key="7">
    <source>
        <dbReference type="Proteomes" id="UP000276215"/>
    </source>
</evidence>
<evidence type="ECO:0008006" key="8">
    <source>
        <dbReference type="Google" id="ProtNLM"/>
    </source>
</evidence>
<gene>
    <name evidence="6" type="ORF">L873DRAFT_1798749</name>
</gene>
<comment type="subcellular location">
    <subcellularLocation>
        <location evidence="1">Cytoplasm</location>
    </subcellularLocation>
</comment>
<dbReference type="Gene3D" id="3.80.10.10">
    <property type="entry name" value="Ribonuclease Inhibitor"/>
    <property type="match status" value="2"/>
</dbReference>
<dbReference type="AlphaFoldDB" id="A0A3N4K3I9"/>
<dbReference type="InterPro" id="IPR032675">
    <property type="entry name" value="LRR_dom_sf"/>
</dbReference>
<dbReference type="EMBL" id="ML120356">
    <property type="protein sequence ID" value="RPB04903.1"/>
    <property type="molecule type" value="Genomic_DNA"/>
</dbReference>
<dbReference type="PROSITE" id="PS51450">
    <property type="entry name" value="LRR"/>
    <property type="match status" value="3"/>
</dbReference>
<dbReference type="PANTHER" id="PTHR15454:SF69">
    <property type="entry name" value="SERINE_THREONINE-PROTEIN KINASE 11-INTERACTING PROTEIN"/>
    <property type="match status" value="1"/>
</dbReference>
<dbReference type="InterPro" id="IPR001611">
    <property type="entry name" value="Leu-rich_rpt"/>
</dbReference>
<dbReference type="SUPFAM" id="SSF52075">
    <property type="entry name" value="Outer arm dynein light chain 1"/>
    <property type="match status" value="1"/>
</dbReference>
<dbReference type="PANTHER" id="PTHR15454">
    <property type="entry name" value="NISCHARIN RELATED"/>
    <property type="match status" value="1"/>
</dbReference>
<protein>
    <recommendedName>
        <fullName evidence="8">L domain-like protein</fullName>
    </recommendedName>
</protein>
<feature type="compositionally biased region" description="Basic and acidic residues" evidence="5">
    <location>
        <begin position="645"/>
        <end position="654"/>
    </location>
</feature>
<feature type="compositionally biased region" description="Low complexity" evidence="5">
    <location>
        <begin position="380"/>
        <end position="392"/>
    </location>
</feature>
<evidence type="ECO:0000256" key="3">
    <source>
        <dbReference type="ARBA" id="ARBA00022614"/>
    </source>
</evidence>
<dbReference type="STRING" id="1336337.A0A3N4K3I9"/>
<feature type="compositionally biased region" description="Low complexity" evidence="5">
    <location>
        <begin position="335"/>
        <end position="371"/>
    </location>
</feature>
<keyword evidence="7" id="KW-1185">Reference proteome</keyword>
<feature type="compositionally biased region" description="Low complexity" evidence="5">
    <location>
        <begin position="287"/>
        <end position="310"/>
    </location>
</feature>
<dbReference type="Pfam" id="PF13855">
    <property type="entry name" value="LRR_8"/>
    <property type="match status" value="1"/>
</dbReference>
<feature type="region of interest" description="Disordered" evidence="5">
    <location>
        <begin position="29"/>
        <end position="57"/>
    </location>
</feature>
<sequence length="782" mass="84967">MDSEDGHTYIKHLAHFVRTHEKALANALQLQRRQPRRSDMAPAVSGRTPANLQYAHGSSSTSSTLAAAFSLPSLSFTSQHLKPAKLGLTPHHLYYLLSRFEELNIPVGPMGVRLENIHAESSPGNYVSFLTDTSRRRNHSSDSLSIHSVSSVRSVMSGMSSLWSSIGLGTPASVKSEKAKAALEADLKYLYSAFTKIPCLRLAPDRKSRLIQGFEEFPFDTAVPLLAFKNVSALEICDIDIRQFFGWDQLAERLRSLVVKRGAIKDPAELIIAIVLDDMDKRRLRSAKSSSSPIILYPSSSPGLSNEGEPSTPPSPTGGQIGSSSAPAGNYHAMSRGPSNSSRSSSKNRPRSNSPTRPASSRTNSTATNSHSRSHRMRRSGSGSSHSSSTSTLLPASNHGLTLPANLPSTKWRFLRHLSLAENDLISISSAALTPLAGSLSSLDLSNNHFKSIPECLSILYNLRALNLSGNMIESLHSLTRNPLPAITALNLRGNALASIAGVERLLSLERLDLRENRLTDPTELARLTGVPNIAEIWIASNPFTKTHSSYRVTIFNLFRETPGYSDDISLDSQKPGMMEKRNLKDRVAESPAVPVMRVPPSPTVAVNTVSPMDSKKKDKHDNEKIIKIGNGEVARAKKKVGRRRVVELSRDDSNVSIHQETQSNTKPTNTKPTIVRSASQSRPVVVSSSKQPTAPKEIYHPLEETSSGAESSPPDHHSSPSENVDWAQKGDEYRRKVEALKSEVGSGWLSVLSEEGMSLAPSRKVSLASTPASGSTPHKSG</sequence>
<evidence type="ECO:0000256" key="4">
    <source>
        <dbReference type="ARBA" id="ARBA00022737"/>
    </source>
</evidence>
<keyword evidence="3" id="KW-0433">Leucine-rich repeat</keyword>
<accession>A0A3N4K3I9</accession>
<feature type="region of interest" description="Disordered" evidence="5">
    <location>
        <begin position="636"/>
        <end position="731"/>
    </location>
</feature>
<name>A0A3N4K3I9_9PEZI</name>
<evidence type="ECO:0000256" key="1">
    <source>
        <dbReference type="ARBA" id="ARBA00004496"/>
    </source>
</evidence>
<feature type="region of interest" description="Disordered" evidence="5">
    <location>
        <begin position="757"/>
        <end position="782"/>
    </location>
</feature>
<dbReference type="SMART" id="SM00369">
    <property type="entry name" value="LRR_TYP"/>
    <property type="match status" value="4"/>
</dbReference>
<feature type="compositionally biased region" description="Polar residues" evidence="5">
    <location>
        <begin position="768"/>
        <end position="782"/>
    </location>
</feature>
<reference evidence="6 7" key="1">
    <citation type="journal article" date="2018" name="Nat. Ecol. Evol.">
        <title>Pezizomycetes genomes reveal the molecular basis of ectomycorrhizal truffle lifestyle.</title>
        <authorList>
            <person name="Murat C."/>
            <person name="Payen T."/>
            <person name="Noel B."/>
            <person name="Kuo A."/>
            <person name="Morin E."/>
            <person name="Chen J."/>
            <person name="Kohler A."/>
            <person name="Krizsan K."/>
            <person name="Balestrini R."/>
            <person name="Da Silva C."/>
            <person name="Montanini B."/>
            <person name="Hainaut M."/>
            <person name="Levati E."/>
            <person name="Barry K.W."/>
            <person name="Belfiori B."/>
            <person name="Cichocki N."/>
            <person name="Clum A."/>
            <person name="Dockter R.B."/>
            <person name="Fauchery L."/>
            <person name="Guy J."/>
            <person name="Iotti M."/>
            <person name="Le Tacon F."/>
            <person name="Lindquist E.A."/>
            <person name="Lipzen A."/>
            <person name="Malagnac F."/>
            <person name="Mello A."/>
            <person name="Molinier V."/>
            <person name="Miyauchi S."/>
            <person name="Poulain J."/>
            <person name="Riccioni C."/>
            <person name="Rubini A."/>
            <person name="Sitrit Y."/>
            <person name="Splivallo R."/>
            <person name="Traeger S."/>
            <person name="Wang M."/>
            <person name="Zifcakova L."/>
            <person name="Wipf D."/>
            <person name="Zambonelli A."/>
            <person name="Paolocci F."/>
            <person name="Nowrousian M."/>
            <person name="Ottonello S."/>
            <person name="Baldrian P."/>
            <person name="Spatafora J.W."/>
            <person name="Henrissat B."/>
            <person name="Nagy L.G."/>
            <person name="Aury J.M."/>
            <person name="Wincker P."/>
            <person name="Grigoriev I.V."/>
            <person name="Bonfante P."/>
            <person name="Martin F.M."/>
        </authorList>
    </citation>
    <scope>NUCLEOTIDE SEQUENCE [LARGE SCALE GENOMIC DNA]</scope>
    <source>
        <strain evidence="6 7">120613-1</strain>
    </source>
</reference>